<sequence length="189" mass="21466">MNRKWMVSLAGCTWVVVSFVFATVSAADSMDLPKPQFITTVKDAPFYAHMSKEVPTGAVSRFQTLKVKEIVGDGKDVWYKIDTWLGEQWMPSTDGVVVLGTIDSIEEIHEEPADFDMLLTREEQLYEIPGLTKASMTLAPQTVHVLSTWDTGQEGYRFREIIWYKIQTDQGPLWVLPKGKKRVLSLYTS</sequence>
<reference evidence="2 3" key="1">
    <citation type="journal article" date="2024" name="Int. J. Syst. Evol. Microbiol.">
        <title>Paenibacillus hexagrammi sp. nov., a novel bacterium isolated from the gut content of Hexagrammos agrammus.</title>
        <authorList>
            <person name="Jung H.K."/>
            <person name="Kim D.G."/>
            <person name="Zin H."/>
            <person name="Park J."/>
            <person name="Jung H."/>
            <person name="Kim Y.O."/>
            <person name="Kong H.J."/>
            <person name="Kim J.W."/>
            <person name="Kim Y.S."/>
        </authorList>
    </citation>
    <scope>NUCLEOTIDE SEQUENCE [LARGE SCALE GENOMIC DNA]</scope>
    <source>
        <strain evidence="2 3">YPD9-1</strain>
    </source>
</reference>
<accession>A0ABY3SFK9</accession>
<protein>
    <submittedName>
        <fullName evidence="2">Uncharacterized protein</fullName>
    </submittedName>
</protein>
<dbReference type="EMBL" id="CP090978">
    <property type="protein sequence ID" value="UJF32248.1"/>
    <property type="molecule type" value="Genomic_DNA"/>
</dbReference>
<feature type="signal peptide" evidence="1">
    <location>
        <begin position="1"/>
        <end position="22"/>
    </location>
</feature>
<proteinExistence type="predicted"/>
<keyword evidence="3" id="KW-1185">Reference proteome</keyword>
<evidence type="ECO:0000256" key="1">
    <source>
        <dbReference type="SAM" id="SignalP"/>
    </source>
</evidence>
<dbReference type="Proteomes" id="UP001649230">
    <property type="component" value="Chromosome"/>
</dbReference>
<evidence type="ECO:0000313" key="3">
    <source>
        <dbReference type="Proteomes" id="UP001649230"/>
    </source>
</evidence>
<organism evidence="2 3">
    <name type="scientific">Paenibacillus hexagrammi</name>
    <dbReference type="NCBI Taxonomy" id="2908839"/>
    <lineage>
        <taxon>Bacteria</taxon>
        <taxon>Bacillati</taxon>
        <taxon>Bacillota</taxon>
        <taxon>Bacilli</taxon>
        <taxon>Bacillales</taxon>
        <taxon>Paenibacillaceae</taxon>
        <taxon>Paenibacillus</taxon>
    </lineage>
</organism>
<keyword evidence="1" id="KW-0732">Signal</keyword>
<feature type="chain" id="PRO_5045817718" evidence="1">
    <location>
        <begin position="23"/>
        <end position="189"/>
    </location>
</feature>
<evidence type="ECO:0000313" key="2">
    <source>
        <dbReference type="EMBL" id="UJF32248.1"/>
    </source>
</evidence>
<name>A0ABY3SFK9_9BACL</name>
<gene>
    <name evidence="2" type="ORF">L0M14_21370</name>
</gene>
<dbReference type="RefSeq" id="WP_235118592.1">
    <property type="nucleotide sequence ID" value="NZ_CP090978.1"/>
</dbReference>